<gene>
    <name evidence="2" type="ORF">BN851_0032210</name>
</gene>
<comment type="caution">
    <text evidence="2">The sequence shown here is derived from an EMBL/GenBank/DDBJ whole genome shotgun (WGS) entry which is preliminary data.</text>
</comment>
<feature type="region of interest" description="Disordered" evidence="1">
    <location>
        <begin position="1"/>
        <end position="22"/>
    </location>
</feature>
<dbReference type="AlphaFoldDB" id="A0A096PE30"/>
<proteinExistence type="predicted"/>
<protein>
    <submittedName>
        <fullName evidence="2">WGS project CBMG000000000 data, contig CS5907-c000587</fullName>
    </submittedName>
</protein>
<reference evidence="2" key="1">
    <citation type="submission" date="2013-05" db="EMBL/GenBank/DDBJ databases">
        <title>Draft genome sequences of six wheat associated Fusarium spp. isolates.</title>
        <authorList>
            <person name="Moolhuijzen P.M."/>
            <person name="Manners J.M."/>
            <person name="Wilcox S."/>
            <person name="Bellgard M.I."/>
            <person name="Gardiner D.M."/>
        </authorList>
    </citation>
    <scope>NUCLEOTIDE SEQUENCE</scope>
    <source>
        <strain evidence="2">CS5907</strain>
        <strain evidence="2">CS5907</strain>
    </source>
</reference>
<name>A0A096PE30_9HYPO</name>
<evidence type="ECO:0000313" key="2">
    <source>
        <dbReference type="EMBL" id="CEG03345.1"/>
    </source>
</evidence>
<evidence type="ECO:0000256" key="1">
    <source>
        <dbReference type="SAM" id="MobiDB-lite"/>
    </source>
</evidence>
<accession>A0A096PE30</accession>
<sequence length="59" mass="6411">MEGPIDTASLTPRTPSNPRPCSLSAMDQPSMRTCQLLASAMQPLNDLLLVGRYHLVLSD</sequence>
<dbReference type="EMBL" id="CBMG010000586">
    <property type="protein sequence ID" value="CEG03345.1"/>
    <property type="molecule type" value="Genomic_DNA"/>
</dbReference>
<organism evidence="2">
    <name type="scientific">Fusarium acuminatum CS5907</name>
    <dbReference type="NCBI Taxonomy" id="1318461"/>
    <lineage>
        <taxon>Eukaryota</taxon>
        <taxon>Fungi</taxon>
        <taxon>Dikarya</taxon>
        <taxon>Ascomycota</taxon>
        <taxon>Pezizomycotina</taxon>
        <taxon>Sordariomycetes</taxon>
        <taxon>Hypocreomycetidae</taxon>
        <taxon>Hypocreales</taxon>
        <taxon>Nectriaceae</taxon>
        <taxon>Fusarium</taxon>
        <taxon>Fusarium tricinctum species complex</taxon>
    </lineage>
</organism>